<evidence type="ECO:0000313" key="7">
    <source>
        <dbReference type="Proteomes" id="UP001595724"/>
    </source>
</evidence>
<keyword evidence="7" id="KW-1185">Reference proteome</keyword>
<comment type="caution">
    <text evidence="6">The sequence shown here is derived from an EMBL/GenBank/DDBJ whole genome shotgun (WGS) entry which is preliminary data.</text>
</comment>
<dbReference type="PROSITE" id="PS50112">
    <property type="entry name" value="PAS"/>
    <property type="match status" value="1"/>
</dbReference>
<reference evidence="7" key="1">
    <citation type="journal article" date="2019" name="Int. J. Syst. Evol. Microbiol.">
        <title>The Global Catalogue of Microorganisms (GCM) 10K type strain sequencing project: providing services to taxonomists for standard genome sequencing and annotation.</title>
        <authorList>
            <consortium name="The Broad Institute Genomics Platform"/>
            <consortium name="The Broad Institute Genome Sequencing Center for Infectious Disease"/>
            <person name="Wu L."/>
            <person name="Ma J."/>
        </authorList>
    </citation>
    <scope>NUCLEOTIDE SEQUENCE [LARGE SCALE GENOMIC DNA]</scope>
    <source>
        <strain evidence="7">KCTC 42211</strain>
    </source>
</reference>
<keyword evidence="6" id="KW-0067">ATP-binding</keyword>
<dbReference type="Gene3D" id="3.30.450.20">
    <property type="entry name" value="PAS domain"/>
    <property type="match status" value="1"/>
</dbReference>
<dbReference type="InterPro" id="IPR003594">
    <property type="entry name" value="HATPase_dom"/>
</dbReference>
<dbReference type="SMART" id="SM00091">
    <property type="entry name" value="PAS"/>
    <property type="match status" value="1"/>
</dbReference>
<dbReference type="SUPFAM" id="SSF47384">
    <property type="entry name" value="Homodimeric domain of signal transducing histidine kinase"/>
    <property type="match status" value="1"/>
</dbReference>
<dbReference type="NCBIfam" id="TIGR00229">
    <property type="entry name" value="sensory_box"/>
    <property type="match status" value="1"/>
</dbReference>
<dbReference type="PRINTS" id="PR00344">
    <property type="entry name" value="BCTRLSENSOR"/>
</dbReference>
<dbReference type="Pfam" id="PF02518">
    <property type="entry name" value="HATPase_c"/>
    <property type="match status" value="1"/>
</dbReference>
<dbReference type="InterPro" id="IPR004358">
    <property type="entry name" value="Sig_transdc_His_kin-like_C"/>
</dbReference>
<dbReference type="CDD" id="cd00130">
    <property type="entry name" value="PAS"/>
    <property type="match status" value="1"/>
</dbReference>
<dbReference type="InterPro" id="IPR036890">
    <property type="entry name" value="HATPase_C_sf"/>
</dbReference>
<evidence type="ECO:0000256" key="1">
    <source>
        <dbReference type="ARBA" id="ARBA00000085"/>
    </source>
</evidence>
<evidence type="ECO:0000256" key="3">
    <source>
        <dbReference type="ARBA" id="ARBA00022553"/>
    </source>
</evidence>
<dbReference type="InterPro" id="IPR035965">
    <property type="entry name" value="PAS-like_dom_sf"/>
</dbReference>
<dbReference type="CDD" id="cd00082">
    <property type="entry name" value="HisKA"/>
    <property type="match status" value="1"/>
</dbReference>
<dbReference type="InterPro" id="IPR000014">
    <property type="entry name" value="PAS"/>
</dbReference>
<dbReference type="PANTHER" id="PTHR43547">
    <property type="entry name" value="TWO-COMPONENT HISTIDINE KINASE"/>
    <property type="match status" value="1"/>
</dbReference>
<protein>
    <recommendedName>
        <fullName evidence="2">histidine kinase</fullName>
        <ecNumber evidence="2">2.7.13.3</ecNumber>
    </recommendedName>
</protein>
<dbReference type="Gene3D" id="3.30.565.10">
    <property type="entry name" value="Histidine kinase-like ATPase, C-terminal domain"/>
    <property type="match status" value="1"/>
</dbReference>
<dbReference type="Pfam" id="PF00512">
    <property type="entry name" value="HisKA"/>
    <property type="match status" value="1"/>
</dbReference>
<dbReference type="GO" id="GO:0005524">
    <property type="term" value="F:ATP binding"/>
    <property type="evidence" value="ECO:0007669"/>
    <property type="project" value="UniProtKB-KW"/>
</dbReference>
<dbReference type="InterPro" id="IPR005467">
    <property type="entry name" value="His_kinase_dom"/>
</dbReference>
<dbReference type="SUPFAM" id="SSF55874">
    <property type="entry name" value="ATPase domain of HSP90 chaperone/DNA topoisomerase II/histidine kinase"/>
    <property type="match status" value="1"/>
</dbReference>
<proteinExistence type="predicted"/>
<dbReference type="SMART" id="SM00388">
    <property type="entry name" value="HisKA"/>
    <property type="match status" value="1"/>
</dbReference>
<feature type="domain" description="Histidine kinase" evidence="4">
    <location>
        <begin position="169"/>
        <end position="386"/>
    </location>
</feature>
<organism evidence="6 7">
    <name type="scientific">Luteimonas notoginsengisoli</name>
    <dbReference type="NCBI Taxonomy" id="1578200"/>
    <lineage>
        <taxon>Bacteria</taxon>
        <taxon>Pseudomonadati</taxon>
        <taxon>Pseudomonadota</taxon>
        <taxon>Gammaproteobacteria</taxon>
        <taxon>Lysobacterales</taxon>
        <taxon>Lysobacteraceae</taxon>
        <taxon>Luteimonas</taxon>
    </lineage>
</organism>
<dbReference type="SMART" id="SM00387">
    <property type="entry name" value="HATPase_c"/>
    <property type="match status" value="1"/>
</dbReference>
<feature type="domain" description="PAS" evidence="5">
    <location>
        <begin position="34"/>
        <end position="82"/>
    </location>
</feature>
<dbReference type="Proteomes" id="UP001595724">
    <property type="component" value="Unassembled WGS sequence"/>
</dbReference>
<evidence type="ECO:0000256" key="2">
    <source>
        <dbReference type="ARBA" id="ARBA00012438"/>
    </source>
</evidence>
<dbReference type="SUPFAM" id="SSF55785">
    <property type="entry name" value="PYP-like sensor domain (PAS domain)"/>
    <property type="match status" value="1"/>
</dbReference>
<dbReference type="InterPro" id="IPR003661">
    <property type="entry name" value="HisK_dim/P_dom"/>
</dbReference>
<evidence type="ECO:0000259" key="5">
    <source>
        <dbReference type="PROSITE" id="PS50112"/>
    </source>
</evidence>
<dbReference type="EMBL" id="JBHRYF010000001">
    <property type="protein sequence ID" value="MFC3659303.1"/>
    <property type="molecule type" value="Genomic_DNA"/>
</dbReference>
<accession>A0ABV7URG9</accession>
<sequence>MTPVPISQGATPPRPGDAVDVQAVRECVCAFAEQTIDHAMLLLAPDLTVQWANPAAAEILATPQEDIIGQPVHRYFTPEDRELGIPEHEAAVAASRGASEDDRWMMRADGSLFWATGRTVLLSDADGRNAGALKVFRSQTDVKMRLRTLGNRVEALETAEKARIAALATLSHEVRNPLSVAYLYTDMIERDTREPQLQAHLNAMRDSLDAISRLVEDLDQASRVATGKLALRIERLRLEEVLDAACEAALERAGRPDRRIERLLPPGQPIVFEGDPQRLQQVFVNLLGNAIKFTRDGHRIWIKASVETPNVVVRIEDEGVGIEPGMLVSIFEMFSQAPASDMECTGLGIGLALVKNIVELHGGSVQARSNGLGTGAEFVVRLPLPGA</sequence>
<gene>
    <name evidence="6" type="ORF">ACFOM9_04305</name>
</gene>
<dbReference type="InterPro" id="IPR036097">
    <property type="entry name" value="HisK_dim/P_sf"/>
</dbReference>
<keyword evidence="3" id="KW-0597">Phosphoprotein</keyword>
<dbReference type="PROSITE" id="PS50109">
    <property type="entry name" value="HIS_KIN"/>
    <property type="match status" value="1"/>
</dbReference>
<name>A0ABV7URG9_9GAMM</name>
<evidence type="ECO:0000313" key="6">
    <source>
        <dbReference type="EMBL" id="MFC3659303.1"/>
    </source>
</evidence>
<dbReference type="EC" id="2.7.13.3" evidence="2"/>
<keyword evidence="6" id="KW-0547">Nucleotide-binding</keyword>
<dbReference type="RefSeq" id="WP_386706495.1">
    <property type="nucleotide sequence ID" value="NZ_JBHRYF010000001.1"/>
</dbReference>
<dbReference type="PANTHER" id="PTHR43547:SF2">
    <property type="entry name" value="HYBRID SIGNAL TRANSDUCTION HISTIDINE KINASE C"/>
    <property type="match status" value="1"/>
</dbReference>
<dbReference type="Pfam" id="PF13426">
    <property type="entry name" value="PAS_9"/>
    <property type="match status" value="1"/>
</dbReference>
<evidence type="ECO:0000259" key="4">
    <source>
        <dbReference type="PROSITE" id="PS50109"/>
    </source>
</evidence>
<comment type="catalytic activity">
    <reaction evidence="1">
        <text>ATP + protein L-histidine = ADP + protein N-phospho-L-histidine.</text>
        <dbReference type="EC" id="2.7.13.3"/>
    </reaction>
</comment>
<dbReference type="Gene3D" id="1.10.287.130">
    <property type="match status" value="1"/>
</dbReference>